<dbReference type="Proteomes" id="UP000250242">
    <property type="component" value="Unassembled WGS sequence"/>
</dbReference>
<dbReference type="Pfam" id="PF04796">
    <property type="entry name" value="RepA_C"/>
    <property type="match status" value="1"/>
</dbReference>
<dbReference type="AlphaFoldDB" id="A0A2X1UMJ1"/>
<sequence length="176" mass="20387">MPKKQAFIDKSGVKFVENFQKNQKIKKFPSRTEIRYLTAFMQKSLSDEFFNEVISNPVPMDLNVLHAIRKSPLAMDVYTWIAYRTYLVYTQGGHPVKIAWKDLQAQFGASFGQKIDNNLLTADEIIKKETQALRDFRRRFLHSLNNLSKFYPELNKTISADSQFLTVGGAKLIPYK</sequence>
<name>A0A2X1UMJ1_9BURK</name>
<reference evidence="1 2" key="1">
    <citation type="submission" date="2018-06" db="EMBL/GenBank/DDBJ databases">
        <authorList>
            <consortium name="Pathogen Informatics"/>
            <person name="Doyle S."/>
        </authorList>
    </citation>
    <scope>NUCLEOTIDE SEQUENCE [LARGE SCALE GENOMIC DNA]</scope>
    <source>
        <strain evidence="1 2">NCTC11009</strain>
    </source>
</reference>
<evidence type="ECO:0000313" key="2">
    <source>
        <dbReference type="Proteomes" id="UP000250242"/>
    </source>
</evidence>
<dbReference type="InterPro" id="IPR006881">
    <property type="entry name" value="RepA_C"/>
</dbReference>
<gene>
    <name evidence="1" type="ORF">NCTC11009_01514</name>
</gene>
<proteinExistence type="predicted"/>
<protein>
    <submittedName>
        <fullName evidence="1">Plasmid encoded RepA protein</fullName>
    </submittedName>
</protein>
<organism evidence="1 2">
    <name type="scientific">Oligella urethralis</name>
    <dbReference type="NCBI Taxonomy" id="90245"/>
    <lineage>
        <taxon>Bacteria</taxon>
        <taxon>Pseudomonadati</taxon>
        <taxon>Pseudomonadota</taxon>
        <taxon>Betaproteobacteria</taxon>
        <taxon>Burkholderiales</taxon>
        <taxon>Alcaligenaceae</taxon>
        <taxon>Oligella</taxon>
    </lineage>
</organism>
<evidence type="ECO:0000313" key="1">
    <source>
        <dbReference type="EMBL" id="SPY08288.1"/>
    </source>
</evidence>
<dbReference type="RefSeq" id="WP_113062622.1">
    <property type="nucleotide sequence ID" value="NZ_UATH01000001.1"/>
</dbReference>
<dbReference type="EMBL" id="UATH01000001">
    <property type="protein sequence ID" value="SPY08288.1"/>
    <property type="molecule type" value="Genomic_DNA"/>
</dbReference>
<accession>A0A2X1UMJ1</accession>